<feature type="compositionally biased region" description="Basic and acidic residues" evidence="1">
    <location>
        <begin position="1"/>
        <end position="10"/>
    </location>
</feature>
<sequence>MLGLHKDNAHALDSSDAQPVEIPGTTPEYGSRFPGPGTRERTSSWDSSQDTDVGVADVLANIKATSFGYACFLVEFLGEVRWYHSASTPTAWGYAVVVISPIRSDDGAHESSAYEPRLSTIYRVHLKLKLSKGGCYALVIRILTGTTDEMMKRKKIGIFYEDFLPASR</sequence>
<protein>
    <submittedName>
        <fullName evidence="2">Uncharacterized protein</fullName>
    </submittedName>
</protein>
<keyword evidence="3" id="KW-1185">Reference proteome</keyword>
<organism evidence="2 3">
    <name type="scientific">Armillaria ostoyae</name>
    <name type="common">Armillaria root rot fungus</name>
    <dbReference type="NCBI Taxonomy" id="47428"/>
    <lineage>
        <taxon>Eukaryota</taxon>
        <taxon>Fungi</taxon>
        <taxon>Dikarya</taxon>
        <taxon>Basidiomycota</taxon>
        <taxon>Agaricomycotina</taxon>
        <taxon>Agaricomycetes</taxon>
        <taxon>Agaricomycetidae</taxon>
        <taxon>Agaricales</taxon>
        <taxon>Marasmiineae</taxon>
        <taxon>Physalacriaceae</taxon>
        <taxon>Armillaria</taxon>
    </lineage>
</organism>
<name>A0A284SBW7_ARMOS</name>
<proteinExistence type="predicted"/>
<evidence type="ECO:0000313" key="2">
    <source>
        <dbReference type="EMBL" id="SJL18484.1"/>
    </source>
</evidence>
<dbReference type="OrthoDB" id="10573718at2759"/>
<reference evidence="3" key="1">
    <citation type="journal article" date="2017" name="Nat. Ecol. Evol.">
        <title>Genome expansion and lineage-specific genetic innovations in the forest pathogenic fungi Armillaria.</title>
        <authorList>
            <person name="Sipos G."/>
            <person name="Prasanna A.N."/>
            <person name="Walter M.C."/>
            <person name="O'Connor E."/>
            <person name="Balint B."/>
            <person name="Krizsan K."/>
            <person name="Kiss B."/>
            <person name="Hess J."/>
            <person name="Varga T."/>
            <person name="Slot J."/>
            <person name="Riley R."/>
            <person name="Boka B."/>
            <person name="Rigling D."/>
            <person name="Barry K."/>
            <person name="Lee J."/>
            <person name="Mihaltcheva S."/>
            <person name="LaButti K."/>
            <person name="Lipzen A."/>
            <person name="Waldron R."/>
            <person name="Moloney N.M."/>
            <person name="Sperisen C."/>
            <person name="Kredics L."/>
            <person name="Vagvoelgyi C."/>
            <person name="Patrignani A."/>
            <person name="Fitzpatrick D."/>
            <person name="Nagy I."/>
            <person name="Doyle S."/>
            <person name="Anderson J.B."/>
            <person name="Grigoriev I.V."/>
            <person name="Gueldener U."/>
            <person name="Muensterkoetter M."/>
            <person name="Nagy L.G."/>
        </authorList>
    </citation>
    <scope>NUCLEOTIDE SEQUENCE [LARGE SCALE GENOMIC DNA]</scope>
    <source>
        <strain evidence="3">C18/9</strain>
    </source>
</reference>
<accession>A0A284SBW7</accession>
<feature type="region of interest" description="Disordered" evidence="1">
    <location>
        <begin position="1"/>
        <end position="49"/>
    </location>
</feature>
<dbReference type="Proteomes" id="UP000219338">
    <property type="component" value="Unassembled WGS sequence"/>
</dbReference>
<dbReference type="AlphaFoldDB" id="A0A284SBW7"/>
<dbReference type="EMBL" id="FUEG01000060">
    <property type="protein sequence ID" value="SJL18484.1"/>
    <property type="molecule type" value="Genomic_DNA"/>
</dbReference>
<evidence type="ECO:0000313" key="3">
    <source>
        <dbReference type="Proteomes" id="UP000219338"/>
    </source>
</evidence>
<evidence type="ECO:0000256" key="1">
    <source>
        <dbReference type="SAM" id="MobiDB-lite"/>
    </source>
</evidence>
<gene>
    <name evidence="2" type="ORF">ARMOST_22073</name>
</gene>